<evidence type="ECO:0000313" key="1">
    <source>
        <dbReference type="EMBL" id="EEP55733.1"/>
    </source>
</evidence>
<comment type="caution">
    <text evidence="1">The sequence shown here is derived from an EMBL/GenBank/DDBJ whole genome shotgun (WGS) entry which is preliminary data.</text>
</comment>
<evidence type="ECO:0000313" key="2">
    <source>
        <dbReference type="Proteomes" id="UP000003081"/>
    </source>
</evidence>
<dbReference type="HOGENOM" id="CLU_549473_0_0_9"/>
<accession>C4IEU0</accession>
<organism evidence="1 2">
    <name type="scientific">Clostridium butyricum E4 str. BoNT E BL5262</name>
    <dbReference type="NCBI Taxonomy" id="632245"/>
    <lineage>
        <taxon>Bacteria</taxon>
        <taxon>Bacillati</taxon>
        <taxon>Bacillota</taxon>
        <taxon>Clostridia</taxon>
        <taxon>Eubacteriales</taxon>
        <taxon>Clostridiaceae</taxon>
        <taxon>Clostridium</taxon>
    </lineage>
</organism>
<gene>
    <name evidence="1" type="ORF">CLP_3916</name>
</gene>
<proteinExistence type="predicted"/>
<sequence>MEMDFIKSTNSYIDILSNQVSNQKFTINCKYNYRLEKLCDEYDIKQKYKSLKKCILDEIEFICSSFKGESFLVALFTMRGVSKIKMYKENLETGSLWFKIFNLLFFSMNKILDNSTYIQNNDSAQECIERLLELSYHYWSNLAYYNKAINNIDDDSYEEYLNKLYEVTHLPTDMHQRKVYKEDIISYLKNQEKNIEKLRSTNLNKIEDKYCSKFRTKIDNSLQISINFLNNSNPIDDIIIIEKEKFFSNLNFDKRFIDFTKTFSNNTCKSPDDNESELIFSYISKKYVFISKEIMLRTQEIIEQFLVSGQYSNLLNYYFKLNNLIENQKKYTTLMTYKIADTLLLDEYTLPMENKRFNGKVHMIPMIEIKKYYANYTDKDGDIDVLFLSNRTKTLYNLEYKNYEMLITRENDFTAELRKVMKDDDPILKTLARENIIKENLSHILNTYFKIEENDFKVKSIILTTKPNYYFYKNKQKELEYMEWNEFIKRVRLHKF</sequence>
<protein>
    <submittedName>
        <fullName evidence="1">Uncharacterized protein</fullName>
    </submittedName>
</protein>
<dbReference type="AlphaFoldDB" id="C4IEU0"/>
<dbReference type="Proteomes" id="UP000003081">
    <property type="component" value="Unassembled WGS sequence"/>
</dbReference>
<keyword evidence="2" id="KW-1185">Reference proteome</keyword>
<reference evidence="1 2" key="1">
    <citation type="submission" date="2009-08" db="EMBL/GenBank/DDBJ databases">
        <authorList>
            <person name="Shrivastava S."/>
            <person name="Brinkac L.B."/>
            <person name="Brown J.L."/>
            <person name="Bruce D.B."/>
            <person name="Detter C."/>
            <person name="Green L.D."/>
            <person name="Munk C.A."/>
            <person name="Rogers Y.C."/>
            <person name="Tapia R."/>
            <person name="Sims D.R."/>
            <person name="Smith L.A."/>
            <person name="Smith T.J."/>
            <person name="Sutton G."/>
            <person name="Brettin T."/>
        </authorList>
    </citation>
    <scope>NUCLEOTIDE SEQUENCE [LARGE SCALE GENOMIC DNA]</scope>
    <source>
        <strain evidence="2">E4 str. BoNT E BL5262</strain>
    </source>
</reference>
<dbReference type="EMBL" id="ACOM01000004">
    <property type="protein sequence ID" value="EEP55733.1"/>
    <property type="molecule type" value="Genomic_DNA"/>
</dbReference>
<dbReference type="RefSeq" id="WP_003410984.1">
    <property type="nucleotide sequence ID" value="NZ_ACOM01000004.1"/>
</dbReference>
<name>C4IEU0_CLOBU</name>